<organism evidence="2 3">
    <name type="scientific">Prescottella soli</name>
    <dbReference type="NCBI Taxonomy" id="1543852"/>
    <lineage>
        <taxon>Bacteria</taxon>
        <taxon>Bacillati</taxon>
        <taxon>Actinomycetota</taxon>
        <taxon>Actinomycetes</taxon>
        <taxon>Mycobacteriales</taxon>
        <taxon>Nocardiaceae</taxon>
        <taxon>Prescottella</taxon>
    </lineage>
</organism>
<evidence type="ECO:0008006" key="4">
    <source>
        <dbReference type="Google" id="ProtNLM"/>
    </source>
</evidence>
<gene>
    <name evidence="2" type="ORF">ABEU19_003939</name>
</gene>
<comment type="caution">
    <text evidence="2">The sequence shown here is derived from an EMBL/GenBank/DDBJ whole genome shotgun (WGS) entry which is preliminary data.</text>
</comment>
<dbReference type="RefSeq" id="WP_348604117.1">
    <property type="nucleotide sequence ID" value="NZ_CP157276.1"/>
</dbReference>
<accession>A0ABW9G0N3</accession>
<name>A0ABW9G0N3_9NOCA</name>
<dbReference type="Proteomes" id="UP001629744">
    <property type="component" value="Unassembled WGS sequence"/>
</dbReference>
<feature type="chain" id="PRO_5045578078" description="Secreted protein" evidence="1">
    <location>
        <begin position="32"/>
        <end position="177"/>
    </location>
</feature>
<evidence type="ECO:0000313" key="3">
    <source>
        <dbReference type="Proteomes" id="UP001629744"/>
    </source>
</evidence>
<dbReference type="EMBL" id="JBDLNU010000005">
    <property type="protein sequence ID" value="MFM1730406.1"/>
    <property type="molecule type" value="Genomic_DNA"/>
</dbReference>
<reference evidence="2 3" key="1">
    <citation type="submission" date="2023-11" db="EMBL/GenBank/DDBJ databases">
        <authorList>
            <person name="Val-Calvo J."/>
            <person name="Scortti M."/>
            <person name="Vazquez-Boland J."/>
        </authorList>
    </citation>
    <scope>NUCLEOTIDE SEQUENCE [LARGE SCALE GENOMIC DNA]</scope>
    <source>
        <strain evidence="2 3">DSM 46662</strain>
    </source>
</reference>
<feature type="signal peptide" evidence="1">
    <location>
        <begin position="1"/>
        <end position="31"/>
    </location>
</feature>
<proteinExistence type="predicted"/>
<keyword evidence="1" id="KW-0732">Signal</keyword>
<keyword evidence="3" id="KW-1185">Reference proteome</keyword>
<sequence>MRTRSATVLTRSAAVAISGAALLTGPAIASAAPSQEFAGPVLTTEADGNVVGVTVQNPNVAYPTSTCGAVAIDSAKVPKALDDPTKLLEPGFVAWTSGLDAVPAGATKAYTTGALADGVYAFVGACIALTNPTPVLGEPQIVPVGGVFGSLGTVTGSLGDIIPDLGDLLGGLVGLPK</sequence>
<evidence type="ECO:0000313" key="2">
    <source>
        <dbReference type="EMBL" id="MFM1730406.1"/>
    </source>
</evidence>
<protein>
    <recommendedName>
        <fullName evidence="4">Secreted protein</fullName>
    </recommendedName>
</protein>
<evidence type="ECO:0000256" key="1">
    <source>
        <dbReference type="SAM" id="SignalP"/>
    </source>
</evidence>